<dbReference type="InterPro" id="IPR019734">
    <property type="entry name" value="TPR_rpt"/>
</dbReference>
<reference evidence="2" key="1">
    <citation type="submission" date="2020-10" db="EMBL/GenBank/DDBJ databases">
        <authorList>
            <person name="Gilroy R."/>
        </authorList>
    </citation>
    <scope>NUCLEOTIDE SEQUENCE</scope>
    <source>
        <strain evidence="2">6276</strain>
    </source>
</reference>
<dbReference type="SMART" id="SM00028">
    <property type="entry name" value="TPR"/>
    <property type="match status" value="2"/>
</dbReference>
<dbReference type="EMBL" id="DVIU01000081">
    <property type="protein sequence ID" value="HIS35759.1"/>
    <property type="molecule type" value="Genomic_DNA"/>
</dbReference>
<protein>
    <recommendedName>
        <fullName evidence="4">Tetratricopeptide repeat protein</fullName>
    </recommendedName>
</protein>
<evidence type="ECO:0000256" key="1">
    <source>
        <dbReference type="PROSITE-ProRule" id="PRU00339"/>
    </source>
</evidence>
<proteinExistence type="predicted"/>
<dbReference type="InterPro" id="IPR011990">
    <property type="entry name" value="TPR-like_helical_dom_sf"/>
</dbReference>
<dbReference type="SUPFAM" id="SSF48452">
    <property type="entry name" value="TPR-like"/>
    <property type="match status" value="1"/>
</dbReference>
<evidence type="ECO:0008006" key="4">
    <source>
        <dbReference type="Google" id="ProtNLM"/>
    </source>
</evidence>
<dbReference type="Gene3D" id="1.25.40.10">
    <property type="entry name" value="Tetratricopeptide repeat domain"/>
    <property type="match status" value="1"/>
</dbReference>
<accession>A0A9D1EY68</accession>
<dbReference type="AlphaFoldDB" id="A0A9D1EY68"/>
<evidence type="ECO:0000313" key="2">
    <source>
        <dbReference type="EMBL" id="HIS35759.1"/>
    </source>
</evidence>
<organism evidence="2 3">
    <name type="scientific">Candidatus Scatousia excrementigallinarum</name>
    <dbReference type="NCBI Taxonomy" id="2840935"/>
    <lineage>
        <taxon>Bacteria</taxon>
        <taxon>Candidatus Scatousia</taxon>
    </lineage>
</organism>
<reference evidence="2" key="2">
    <citation type="journal article" date="2021" name="PeerJ">
        <title>Extensive microbial diversity within the chicken gut microbiome revealed by metagenomics and culture.</title>
        <authorList>
            <person name="Gilroy R."/>
            <person name="Ravi A."/>
            <person name="Getino M."/>
            <person name="Pursley I."/>
            <person name="Horton D.L."/>
            <person name="Alikhan N.F."/>
            <person name="Baker D."/>
            <person name="Gharbi K."/>
            <person name="Hall N."/>
            <person name="Watson M."/>
            <person name="Adriaenssens E.M."/>
            <person name="Foster-Nyarko E."/>
            <person name="Jarju S."/>
            <person name="Secka A."/>
            <person name="Antonio M."/>
            <person name="Oren A."/>
            <person name="Chaudhuri R.R."/>
            <person name="La Ragione R."/>
            <person name="Hildebrand F."/>
            <person name="Pallen M.J."/>
        </authorList>
    </citation>
    <scope>NUCLEOTIDE SEQUENCE</scope>
    <source>
        <strain evidence="2">6276</strain>
    </source>
</reference>
<keyword evidence="1" id="KW-0802">TPR repeat</keyword>
<feature type="repeat" description="TPR" evidence="1">
    <location>
        <begin position="71"/>
        <end position="104"/>
    </location>
</feature>
<evidence type="ECO:0000313" key="3">
    <source>
        <dbReference type="Proteomes" id="UP000823928"/>
    </source>
</evidence>
<gene>
    <name evidence="2" type="ORF">IAC10_03910</name>
</gene>
<sequence length="190" mass="21784">MMKKIFIITLLLCSVMMSGYRKPETYVIDSEKNATEHNNLGLMYMKDYWWYPAIQEFKIAISLSPNVQASSVYYNNLGECYMKVGAADLAQDCFERALGLYTLNFKYYQNLADCYEALGIIDAKIAQTYSNDNPLNMIMRGLLLDKKGQYRDAIVVLDEYTAKEPDLIITPAVKDYIKTIVAKLYKPEAI</sequence>
<dbReference type="Pfam" id="PF13181">
    <property type="entry name" value="TPR_8"/>
    <property type="match status" value="1"/>
</dbReference>
<dbReference type="PROSITE" id="PS50005">
    <property type="entry name" value="TPR"/>
    <property type="match status" value="1"/>
</dbReference>
<dbReference type="Proteomes" id="UP000823928">
    <property type="component" value="Unassembled WGS sequence"/>
</dbReference>
<name>A0A9D1EY68_9BACT</name>
<comment type="caution">
    <text evidence="2">The sequence shown here is derived from an EMBL/GenBank/DDBJ whole genome shotgun (WGS) entry which is preliminary data.</text>
</comment>